<protein>
    <submittedName>
        <fullName evidence="2">Uncharacterized protein</fullName>
    </submittedName>
</protein>
<accession>A0A8T2ZNV8</accession>
<dbReference type="AlphaFoldDB" id="A0A8T2ZNV8"/>
<evidence type="ECO:0000313" key="3">
    <source>
        <dbReference type="Proteomes" id="UP000807159"/>
    </source>
</evidence>
<evidence type="ECO:0000313" key="2">
    <source>
        <dbReference type="EMBL" id="KAH8519066.1"/>
    </source>
</evidence>
<name>A0A8T2ZNV8_POPDE</name>
<evidence type="ECO:0000256" key="1">
    <source>
        <dbReference type="SAM" id="MobiDB-lite"/>
    </source>
</evidence>
<gene>
    <name evidence="2" type="ORF">H0E87_000766</name>
</gene>
<feature type="region of interest" description="Disordered" evidence="1">
    <location>
        <begin position="1"/>
        <end position="36"/>
    </location>
</feature>
<feature type="region of interest" description="Disordered" evidence="1">
    <location>
        <begin position="177"/>
        <end position="240"/>
    </location>
</feature>
<reference evidence="2" key="1">
    <citation type="journal article" date="2021" name="J. Hered.">
        <title>Genome Assembly of Salicaceae Populus deltoides (Eastern Cottonwood) I-69 Based on Nanopore Sequencing and Hi-C Technologies.</title>
        <authorList>
            <person name="Bai S."/>
            <person name="Wu H."/>
            <person name="Zhang J."/>
            <person name="Pan Z."/>
            <person name="Zhao W."/>
            <person name="Li Z."/>
            <person name="Tong C."/>
        </authorList>
    </citation>
    <scope>NUCLEOTIDE SEQUENCE</scope>
    <source>
        <tissue evidence="2">Leaf</tissue>
    </source>
</reference>
<organism evidence="2 3">
    <name type="scientific">Populus deltoides</name>
    <name type="common">Eastern poplar</name>
    <name type="synonym">Eastern cottonwood</name>
    <dbReference type="NCBI Taxonomy" id="3696"/>
    <lineage>
        <taxon>Eukaryota</taxon>
        <taxon>Viridiplantae</taxon>
        <taxon>Streptophyta</taxon>
        <taxon>Embryophyta</taxon>
        <taxon>Tracheophyta</taxon>
        <taxon>Spermatophyta</taxon>
        <taxon>Magnoliopsida</taxon>
        <taxon>eudicotyledons</taxon>
        <taxon>Gunneridae</taxon>
        <taxon>Pentapetalae</taxon>
        <taxon>rosids</taxon>
        <taxon>fabids</taxon>
        <taxon>Malpighiales</taxon>
        <taxon>Salicaceae</taxon>
        <taxon>Saliceae</taxon>
        <taxon>Populus</taxon>
    </lineage>
</organism>
<dbReference type="Proteomes" id="UP000807159">
    <property type="component" value="Chromosome 1"/>
</dbReference>
<proteinExistence type="predicted"/>
<dbReference type="EMBL" id="JACEGQ020000001">
    <property type="protein sequence ID" value="KAH8519066.1"/>
    <property type="molecule type" value="Genomic_DNA"/>
</dbReference>
<comment type="caution">
    <text evidence="2">The sequence shown here is derived from an EMBL/GenBank/DDBJ whole genome shotgun (WGS) entry which is preliminary data.</text>
</comment>
<feature type="compositionally biased region" description="Polar residues" evidence="1">
    <location>
        <begin position="220"/>
        <end position="233"/>
    </location>
</feature>
<keyword evidence="3" id="KW-1185">Reference proteome</keyword>
<sequence length="240" mass="25334">MKTYNPSPPLTESSLPPTVFASGPSSSNQSHHANDVLVQDLSNKDAFDVDEVDYSSLDDGFDSGSKFLSSLVMCSVKRQEDDSKMGGSSATFSDRIMGDSSKAADVTPLSVVVAPTVVNATSPVPTIVGPPAPTASAPLETSISSTHKSAVGKWRDLFASNRSLDYCSKLPYFSAGSKLAPQGSGETESRNRGSALQRLDPTGDQVVVVQGKNRSRKHYNNTTGEQIMVSSQAAVAKSKQ</sequence>